<reference evidence="3 4" key="3">
    <citation type="journal article" date="2016" name="Sci. Rep.">
        <title>Genome-wide diversity and gene expression profiling of Babesia microti isolates identify polymorphic genes that mediate host-pathogen interactions.</title>
        <authorList>
            <person name="Silva J.C."/>
            <person name="Cornillot E."/>
            <person name="McCracken C."/>
            <person name="Usmani-Brown S."/>
            <person name="Dwivedi A."/>
            <person name="Ifeonu O.O."/>
            <person name="Crabtree J."/>
            <person name="Gotia H.T."/>
            <person name="Virji A.Z."/>
            <person name="Reynes C."/>
            <person name="Colinge J."/>
            <person name="Kumar V."/>
            <person name="Lawres L."/>
            <person name="Pazzi J.E."/>
            <person name="Pablo J.V."/>
            <person name="Hung C."/>
            <person name="Brancato J."/>
            <person name="Kumari P."/>
            <person name="Orvis J."/>
            <person name="Tretina K."/>
            <person name="Chibucos M."/>
            <person name="Ott S."/>
            <person name="Sadzewicz L."/>
            <person name="Sengamalay N."/>
            <person name="Shetty A.C."/>
            <person name="Su Q."/>
            <person name="Tallon L."/>
            <person name="Fraser C.M."/>
            <person name="Frutos R."/>
            <person name="Molina D.M."/>
            <person name="Krause P.J."/>
            <person name="Ben Mamoun C."/>
        </authorList>
    </citation>
    <scope>NUCLEOTIDE SEQUENCE [LARGE SCALE GENOMIC DNA]</scope>
    <source>
        <strain evidence="3 4">RI</strain>
    </source>
</reference>
<keyword evidence="4" id="KW-1185">Reference proteome</keyword>
<accession>A0A1N6LY68</accession>
<dbReference type="InterPro" id="IPR003121">
    <property type="entry name" value="SWIB_MDM2_domain"/>
</dbReference>
<dbReference type="InterPro" id="IPR036885">
    <property type="entry name" value="SWIB_MDM2_dom_sf"/>
</dbReference>
<dbReference type="GeneID" id="24426312"/>
<sequence>MLNVCILVVMTVTLFSRTIRATLFTVQHKLFPLQFCSVDRFLPKNCVFYSTSKSKPFIGKGFLVPCKVKGPLFDLLQEEELTRSEAVKLVWKYIKDQGLQNPENRRIIMSDHKLYPLFGKEEVTFGEVGKAIHKHLETIRKPVE</sequence>
<dbReference type="SUPFAM" id="SSF47592">
    <property type="entry name" value="SWIB/MDM2 domain"/>
    <property type="match status" value="1"/>
</dbReference>
<name>A0A1N6LY68_BABMR</name>
<feature type="signal peptide" evidence="1">
    <location>
        <begin position="1"/>
        <end position="21"/>
    </location>
</feature>
<feature type="domain" description="DM2" evidence="2">
    <location>
        <begin position="61"/>
        <end position="138"/>
    </location>
</feature>
<keyword evidence="1" id="KW-0732">Signal</keyword>
<dbReference type="OrthoDB" id="432442at2759"/>
<evidence type="ECO:0000313" key="4">
    <source>
        <dbReference type="Proteomes" id="UP000002899"/>
    </source>
</evidence>
<dbReference type="PANTHER" id="PTHR13844">
    <property type="entry name" value="SWI/SNF-RELATED MATRIX-ASSOCIATED ACTIN-DEPENDENT REGULATOR OF CHROMATIN SUBFAMILY D"/>
    <property type="match status" value="1"/>
</dbReference>
<dbReference type="CDD" id="cd10567">
    <property type="entry name" value="SWIB-MDM2_like"/>
    <property type="match status" value="1"/>
</dbReference>
<reference evidence="3 4" key="1">
    <citation type="journal article" date="2012" name="Nucleic Acids Res.">
        <title>Sequencing of the smallest Apicomplexan genome from the human pathogen Babesia microti.</title>
        <authorList>
            <person name="Cornillot E."/>
            <person name="Hadj-Kaddour K."/>
            <person name="Dassouli A."/>
            <person name="Noel B."/>
            <person name="Ranwez V."/>
            <person name="Vacherie B."/>
            <person name="Augagneur Y."/>
            <person name="Bres V."/>
            <person name="Duclos A."/>
            <person name="Randazzo S."/>
            <person name="Carcy B."/>
            <person name="Debierre-Grockiego F."/>
            <person name="Delbecq S."/>
            <person name="Moubri-Menage K."/>
            <person name="Shams-Eldin H."/>
            <person name="Usmani-Brown S."/>
            <person name="Bringaud F."/>
            <person name="Wincker P."/>
            <person name="Vivares C.P."/>
            <person name="Schwarz R.T."/>
            <person name="Schetters T.P."/>
            <person name="Krause P.J."/>
            <person name="Gorenflot A."/>
            <person name="Berry V."/>
            <person name="Barbe V."/>
            <person name="Ben Mamoun C."/>
        </authorList>
    </citation>
    <scope>NUCLEOTIDE SEQUENCE [LARGE SCALE GENOMIC DNA]</scope>
    <source>
        <strain evidence="3 4">RI</strain>
    </source>
</reference>
<evidence type="ECO:0000259" key="2">
    <source>
        <dbReference type="PROSITE" id="PS51925"/>
    </source>
</evidence>
<evidence type="ECO:0000256" key="1">
    <source>
        <dbReference type="SAM" id="SignalP"/>
    </source>
</evidence>
<dbReference type="InterPro" id="IPR019835">
    <property type="entry name" value="SWIB_domain"/>
</dbReference>
<dbReference type="AlphaFoldDB" id="A0A1N6LY68"/>
<dbReference type="VEuPathDB" id="PiroplasmaDB:BmR1_04g08390"/>
<dbReference type="Proteomes" id="UP000002899">
    <property type="component" value="Chromosome IV"/>
</dbReference>
<dbReference type="Pfam" id="PF02201">
    <property type="entry name" value="SWIB"/>
    <property type="match status" value="1"/>
</dbReference>
<gene>
    <name evidence="3" type="ORF">BmR1_04g08390</name>
</gene>
<dbReference type="Gene3D" id="1.10.245.10">
    <property type="entry name" value="SWIB/MDM2 domain"/>
    <property type="match status" value="1"/>
</dbReference>
<organism evidence="3 4">
    <name type="scientific">Babesia microti (strain RI)</name>
    <dbReference type="NCBI Taxonomy" id="1133968"/>
    <lineage>
        <taxon>Eukaryota</taxon>
        <taxon>Sar</taxon>
        <taxon>Alveolata</taxon>
        <taxon>Apicomplexa</taxon>
        <taxon>Aconoidasida</taxon>
        <taxon>Piroplasmida</taxon>
        <taxon>Babesiidae</taxon>
        <taxon>Babesia</taxon>
    </lineage>
</organism>
<reference evidence="3 4" key="2">
    <citation type="journal article" date="2013" name="PLoS ONE">
        <title>Whole genome mapping and re-organization of the nuclear and mitochondrial genomes of Babesia microti isolates.</title>
        <authorList>
            <person name="Cornillot E."/>
            <person name="Dassouli A."/>
            <person name="Garg A."/>
            <person name="Pachikara N."/>
            <person name="Randazzo S."/>
            <person name="Depoix D."/>
            <person name="Carcy B."/>
            <person name="Delbecq S."/>
            <person name="Frutos R."/>
            <person name="Silva J.C."/>
            <person name="Sutton R."/>
            <person name="Krause P.J."/>
            <person name="Mamoun C.B."/>
        </authorList>
    </citation>
    <scope>NUCLEOTIDE SEQUENCE [LARGE SCALE GENOMIC DNA]</scope>
    <source>
        <strain evidence="3 4">RI</strain>
    </source>
</reference>
<feature type="chain" id="PRO_5012275081" evidence="1">
    <location>
        <begin position="22"/>
        <end position="144"/>
    </location>
</feature>
<dbReference type="KEGG" id="bmic:BmR1_04g08390"/>
<dbReference type="EMBL" id="LN871599">
    <property type="protein sequence ID" value="SIO73811.1"/>
    <property type="molecule type" value="Genomic_DNA"/>
</dbReference>
<proteinExistence type="predicted"/>
<evidence type="ECO:0000313" key="3">
    <source>
        <dbReference type="EMBL" id="SIO73811.1"/>
    </source>
</evidence>
<dbReference type="RefSeq" id="XP_012650267.2">
    <property type="nucleotide sequence ID" value="XM_012794813.2"/>
</dbReference>
<dbReference type="PROSITE" id="PS51925">
    <property type="entry name" value="SWIB_MDM2"/>
    <property type="match status" value="1"/>
</dbReference>
<protein>
    <submittedName>
        <fullName evidence="3">Protein TRI1</fullName>
    </submittedName>
</protein>
<dbReference type="SMART" id="SM00151">
    <property type="entry name" value="SWIB"/>
    <property type="match status" value="1"/>
</dbReference>